<organism evidence="3 4">
    <name type="scientific">Nocardia panacis</name>
    <dbReference type="NCBI Taxonomy" id="2340916"/>
    <lineage>
        <taxon>Bacteria</taxon>
        <taxon>Bacillati</taxon>
        <taxon>Actinomycetota</taxon>
        <taxon>Actinomycetes</taxon>
        <taxon>Mycobacteriales</taxon>
        <taxon>Nocardiaceae</taxon>
        <taxon>Nocardia</taxon>
    </lineage>
</organism>
<sequence length="127" mass="13636">MTDAPESRIGVTERERALRELVAHLGAGRLSPAEFDTRSAAVAAATTKRQIAELFTDLPAGAPYPPTPRVRPVPRFPIIVGMFAVLSILLAVVSGNALWLLLIIAGPAGAVAIAHYRRDHHQVRGRT</sequence>
<dbReference type="Proteomes" id="UP000266677">
    <property type="component" value="Unassembled WGS sequence"/>
</dbReference>
<name>A0A3A4KCL6_9NOCA</name>
<dbReference type="OrthoDB" id="4571755at2"/>
<proteinExistence type="predicted"/>
<dbReference type="InterPro" id="IPR012551">
    <property type="entry name" value="DUF1707_SHOCT-like"/>
</dbReference>
<evidence type="ECO:0000259" key="2">
    <source>
        <dbReference type="Pfam" id="PF08044"/>
    </source>
</evidence>
<dbReference type="EMBL" id="QZFU01000006">
    <property type="protein sequence ID" value="RJO79828.1"/>
    <property type="molecule type" value="Genomic_DNA"/>
</dbReference>
<dbReference type="RefSeq" id="WP_120036868.1">
    <property type="nucleotide sequence ID" value="NZ_QZFU01000006.1"/>
</dbReference>
<evidence type="ECO:0000313" key="4">
    <source>
        <dbReference type="Proteomes" id="UP000266677"/>
    </source>
</evidence>
<dbReference type="Pfam" id="PF08044">
    <property type="entry name" value="DUF1707"/>
    <property type="match status" value="1"/>
</dbReference>
<dbReference type="AlphaFoldDB" id="A0A3A4KCL6"/>
<reference evidence="3 4" key="1">
    <citation type="submission" date="2018-09" db="EMBL/GenBank/DDBJ databases">
        <title>YIM PH21274 draft genome.</title>
        <authorList>
            <person name="Miao C."/>
        </authorList>
    </citation>
    <scope>NUCLEOTIDE SEQUENCE [LARGE SCALE GENOMIC DNA]</scope>
    <source>
        <strain evidence="3 4">YIM PH 21724</strain>
    </source>
</reference>
<keyword evidence="1" id="KW-1133">Transmembrane helix</keyword>
<gene>
    <name evidence="3" type="ORF">D5S18_00700</name>
</gene>
<feature type="transmembrane region" description="Helical" evidence="1">
    <location>
        <begin position="76"/>
        <end position="93"/>
    </location>
</feature>
<protein>
    <submittedName>
        <fullName evidence="3">DUF1707 domain-containing protein</fullName>
    </submittedName>
</protein>
<keyword evidence="4" id="KW-1185">Reference proteome</keyword>
<keyword evidence="1" id="KW-0472">Membrane</keyword>
<feature type="domain" description="DUF1707" evidence="2">
    <location>
        <begin position="8"/>
        <end position="59"/>
    </location>
</feature>
<evidence type="ECO:0000256" key="1">
    <source>
        <dbReference type="SAM" id="Phobius"/>
    </source>
</evidence>
<accession>A0A3A4KCL6</accession>
<keyword evidence="1" id="KW-0812">Transmembrane</keyword>
<feature type="transmembrane region" description="Helical" evidence="1">
    <location>
        <begin position="99"/>
        <end position="116"/>
    </location>
</feature>
<evidence type="ECO:0000313" key="3">
    <source>
        <dbReference type="EMBL" id="RJO79828.1"/>
    </source>
</evidence>
<comment type="caution">
    <text evidence="3">The sequence shown here is derived from an EMBL/GenBank/DDBJ whole genome shotgun (WGS) entry which is preliminary data.</text>
</comment>